<evidence type="ECO:0000256" key="3">
    <source>
        <dbReference type="ARBA" id="ARBA00022630"/>
    </source>
</evidence>
<evidence type="ECO:0000256" key="7">
    <source>
        <dbReference type="ARBA" id="ARBA00023004"/>
    </source>
</evidence>
<dbReference type="EMBL" id="SBKP01000014">
    <property type="protein sequence ID" value="RXR26572.1"/>
    <property type="molecule type" value="Genomic_DNA"/>
</dbReference>
<dbReference type="InterPro" id="IPR051473">
    <property type="entry name" value="P2Ox-like"/>
</dbReference>
<evidence type="ECO:0000256" key="1">
    <source>
        <dbReference type="ARBA" id="ARBA00001974"/>
    </source>
</evidence>
<keyword evidence="8" id="KW-0411">Iron-sulfur</keyword>
<dbReference type="RefSeq" id="WP_129404978.1">
    <property type="nucleotide sequence ID" value="NZ_SBKP01000014.1"/>
</dbReference>
<dbReference type="OrthoDB" id="9798604at2"/>
<keyword evidence="7" id="KW-0408">Iron</keyword>
<dbReference type="Pfam" id="PF13450">
    <property type="entry name" value="NAD_binding_8"/>
    <property type="match status" value="1"/>
</dbReference>
<dbReference type="SUPFAM" id="SSF51905">
    <property type="entry name" value="FAD/NAD(P)-binding domain"/>
    <property type="match status" value="1"/>
</dbReference>
<sequence>MNAQDIIIGSGPSGYAAAVALTARGRDVLILDAGEVMDEAAQALRARMGSAEPDQWSAEDREAISALRRSEKSDSIQPFGSDFLFRLPAEMADYAEDNGVHGLKPSFACGGLSNGWGASVLPYHTSDFEGWPISLTDLAPHYAAIAPLVGMAGMRDGLADFYDGVAMAEDRLLPQSAQARALLERMEHKRDALARMGVHFGASRQAIAPGCRACAMCLYGCPYGLIFNAGDAVARLAESDALRYQGGVIVRSFAEHVDGVTLHTSAGKFEGERLFIAGGVLPTTKLVLGALDLHHEVTILDSQHFYLPMLHRWNAGEDPAAEARHTLAQAFWAIDDPAVEKHVVHAQLYTYNDTYAPDMRARFGPFADLAQPLIEGLSRRLIVAQPFLHSDASPAIGARIAGGRLFTRRIDNARTKAAIQRVKRRLANVAWAAGLVPLTPLLRPGSLGSSFHCGGSFPMRDRPSPGETDAQGLLRGQKRTYIVDASVLPAIPAPTITFSVMANAHRIATEA</sequence>
<dbReference type="GO" id="GO:0051536">
    <property type="term" value="F:iron-sulfur cluster binding"/>
    <property type="evidence" value="ECO:0007669"/>
    <property type="project" value="UniProtKB-KW"/>
</dbReference>
<evidence type="ECO:0000313" key="11">
    <source>
        <dbReference type="Proteomes" id="UP000290958"/>
    </source>
</evidence>
<evidence type="ECO:0000256" key="6">
    <source>
        <dbReference type="ARBA" id="ARBA00023002"/>
    </source>
</evidence>
<reference evidence="11" key="1">
    <citation type="submission" date="2019-01" db="EMBL/GenBank/DDBJ databases">
        <title>Cytophagaceae bacterium strain CAR-16.</title>
        <authorList>
            <person name="Chen W.-M."/>
        </authorList>
    </citation>
    <scope>NUCLEOTIDE SEQUENCE [LARGE SCALE GENOMIC DNA]</scope>
    <source>
        <strain evidence="11">CHR27</strain>
    </source>
</reference>
<keyword evidence="5" id="KW-0274">FAD</keyword>
<organism evidence="10 11">
    <name type="scientific">Sphingobium fluviale</name>
    <dbReference type="NCBI Taxonomy" id="2506423"/>
    <lineage>
        <taxon>Bacteria</taxon>
        <taxon>Pseudomonadati</taxon>
        <taxon>Pseudomonadota</taxon>
        <taxon>Alphaproteobacteria</taxon>
        <taxon>Sphingomonadales</taxon>
        <taxon>Sphingomonadaceae</taxon>
        <taxon>Sphingobium</taxon>
    </lineage>
</organism>
<dbReference type="PANTHER" id="PTHR42784:SF1">
    <property type="entry name" value="PYRANOSE 2-OXIDASE"/>
    <property type="match status" value="1"/>
</dbReference>
<dbReference type="InterPro" id="IPR007867">
    <property type="entry name" value="GMC_OxRtase_C"/>
</dbReference>
<comment type="similarity">
    <text evidence="2">Belongs to the GMC oxidoreductase family.</text>
</comment>
<accession>A0A4Q1KDZ5</accession>
<gene>
    <name evidence="10" type="ORF">EQG66_12755</name>
</gene>
<dbReference type="Gene3D" id="3.50.50.60">
    <property type="entry name" value="FAD/NAD(P)-binding domain"/>
    <property type="match status" value="1"/>
</dbReference>
<keyword evidence="11" id="KW-1185">Reference proteome</keyword>
<keyword evidence="6" id="KW-0560">Oxidoreductase</keyword>
<dbReference type="Proteomes" id="UP000290958">
    <property type="component" value="Unassembled WGS sequence"/>
</dbReference>
<feature type="domain" description="Glucose-methanol-choline oxidoreductase C-terminal" evidence="9">
    <location>
        <begin position="447"/>
        <end position="504"/>
    </location>
</feature>
<dbReference type="InterPro" id="IPR036188">
    <property type="entry name" value="FAD/NAD-bd_sf"/>
</dbReference>
<evidence type="ECO:0000256" key="5">
    <source>
        <dbReference type="ARBA" id="ARBA00022827"/>
    </source>
</evidence>
<keyword evidence="4" id="KW-0479">Metal-binding</keyword>
<dbReference type="GO" id="GO:0046872">
    <property type="term" value="F:metal ion binding"/>
    <property type="evidence" value="ECO:0007669"/>
    <property type="project" value="UniProtKB-KW"/>
</dbReference>
<evidence type="ECO:0000313" key="10">
    <source>
        <dbReference type="EMBL" id="RXR26572.1"/>
    </source>
</evidence>
<dbReference type="AlphaFoldDB" id="A0A4Q1KDZ5"/>
<evidence type="ECO:0000259" key="9">
    <source>
        <dbReference type="Pfam" id="PF05199"/>
    </source>
</evidence>
<dbReference type="GO" id="GO:0016614">
    <property type="term" value="F:oxidoreductase activity, acting on CH-OH group of donors"/>
    <property type="evidence" value="ECO:0007669"/>
    <property type="project" value="InterPro"/>
</dbReference>
<comment type="cofactor">
    <cofactor evidence="1">
        <name>FAD</name>
        <dbReference type="ChEBI" id="CHEBI:57692"/>
    </cofactor>
</comment>
<keyword evidence="3" id="KW-0285">Flavoprotein</keyword>
<dbReference type="PROSITE" id="PS00198">
    <property type="entry name" value="4FE4S_FER_1"/>
    <property type="match status" value="1"/>
</dbReference>
<comment type="caution">
    <text evidence="10">The sequence shown here is derived from an EMBL/GenBank/DDBJ whole genome shotgun (WGS) entry which is preliminary data.</text>
</comment>
<dbReference type="PANTHER" id="PTHR42784">
    <property type="entry name" value="PYRANOSE 2-OXIDASE"/>
    <property type="match status" value="1"/>
</dbReference>
<evidence type="ECO:0000256" key="2">
    <source>
        <dbReference type="ARBA" id="ARBA00010790"/>
    </source>
</evidence>
<dbReference type="PRINTS" id="PR00368">
    <property type="entry name" value="FADPNR"/>
</dbReference>
<dbReference type="InterPro" id="IPR017900">
    <property type="entry name" value="4Fe4S_Fe_S_CS"/>
</dbReference>
<name>A0A4Q1KDZ5_9SPHN</name>
<evidence type="ECO:0000256" key="8">
    <source>
        <dbReference type="ARBA" id="ARBA00023014"/>
    </source>
</evidence>
<protein>
    <submittedName>
        <fullName evidence="10">GMC family oxidoreductase</fullName>
    </submittedName>
</protein>
<proteinExistence type="inferred from homology"/>
<dbReference type="Pfam" id="PF05199">
    <property type="entry name" value="GMC_oxred_C"/>
    <property type="match status" value="1"/>
</dbReference>
<evidence type="ECO:0000256" key="4">
    <source>
        <dbReference type="ARBA" id="ARBA00022723"/>
    </source>
</evidence>